<dbReference type="EMBL" id="LT629701">
    <property type="protein sequence ID" value="SDN64512.1"/>
    <property type="molecule type" value="Genomic_DNA"/>
</dbReference>
<reference evidence="9 10" key="1">
    <citation type="submission" date="2016-10" db="EMBL/GenBank/DDBJ databases">
        <authorList>
            <person name="de Groot N.N."/>
        </authorList>
    </citation>
    <scope>NUCLEOTIDE SEQUENCE [LARGE SCALE GENOMIC DNA]</scope>
    <source>
        <strain evidence="9 10">DSM 44149</strain>
    </source>
</reference>
<evidence type="ECO:0000313" key="10">
    <source>
        <dbReference type="Proteomes" id="UP000183376"/>
    </source>
</evidence>
<dbReference type="GO" id="GO:0055085">
    <property type="term" value="P:transmembrane transport"/>
    <property type="evidence" value="ECO:0007669"/>
    <property type="project" value="InterPro"/>
</dbReference>
<comment type="subcellular location">
    <subcellularLocation>
        <location evidence="1 7">Cell membrane</location>
        <topology evidence="1 7">Multi-pass membrane protein</topology>
    </subcellularLocation>
</comment>
<keyword evidence="5 7" id="KW-1133">Transmembrane helix</keyword>
<evidence type="ECO:0000313" key="9">
    <source>
        <dbReference type="EMBL" id="SDN64512.1"/>
    </source>
</evidence>
<evidence type="ECO:0000256" key="4">
    <source>
        <dbReference type="ARBA" id="ARBA00022692"/>
    </source>
</evidence>
<feature type="transmembrane region" description="Helical" evidence="7">
    <location>
        <begin position="61"/>
        <end position="85"/>
    </location>
</feature>
<evidence type="ECO:0000256" key="3">
    <source>
        <dbReference type="ARBA" id="ARBA00022475"/>
    </source>
</evidence>
<keyword evidence="3" id="KW-1003">Cell membrane</keyword>
<keyword evidence="10" id="KW-1185">Reference proteome</keyword>
<dbReference type="PANTHER" id="PTHR43744">
    <property type="entry name" value="ABC TRANSPORTER PERMEASE PROTEIN MG189-RELATED-RELATED"/>
    <property type="match status" value="1"/>
</dbReference>
<feature type="transmembrane region" description="Helical" evidence="7">
    <location>
        <begin position="12"/>
        <end position="34"/>
    </location>
</feature>
<dbReference type="InterPro" id="IPR035906">
    <property type="entry name" value="MetI-like_sf"/>
</dbReference>
<organism evidence="9 10">
    <name type="scientific">Allokutzneria albata</name>
    <name type="common">Kibdelosporangium albatum</name>
    <dbReference type="NCBI Taxonomy" id="211114"/>
    <lineage>
        <taxon>Bacteria</taxon>
        <taxon>Bacillati</taxon>
        <taxon>Actinomycetota</taxon>
        <taxon>Actinomycetes</taxon>
        <taxon>Pseudonocardiales</taxon>
        <taxon>Pseudonocardiaceae</taxon>
        <taxon>Allokutzneria</taxon>
    </lineage>
</organism>
<dbReference type="OrthoDB" id="2063054at2"/>
<dbReference type="RefSeq" id="WP_030428485.1">
    <property type="nucleotide sequence ID" value="NZ_JOEF01000004.1"/>
</dbReference>
<feature type="domain" description="ABC transmembrane type-1" evidence="8">
    <location>
        <begin position="62"/>
        <end position="253"/>
    </location>
</feature>
<dbReference type="GO" id="GO:0005886">
    <property type="term" value="C:plasma membrane"/>
    <property type="evidence" value="ECO:0007669"/>
    <property type="project" value="UniProtKB-SubCell"/>
</dbReference>
<dbReference type="PANTHER" id="PTHR43744:SF12">
    <property type="entry name" value="ABC TRANSPORTER PERMEASE PROTEIN MG189-RELATED"/>
    <property type="match status" value="1"/>
</dbReference>
<keyword evidence="2 7" id="KW-0813">Transport</keyword>
<gene>
    <name evidence="9" type="ORF">SAMN04489726_7562</name>
</gene>
<dbReference type="STRING" id="211114.SAMN04489726_7562"/>
<dbReference type="SUPFAM" id="SSF161098">
    <property type="entry name" value="MetI-like"/>
    <property type="match status" value="1"/>
</dbReference>
<feature type="transmembrane region" description="Helical" evidence="7">
    <location>
        <begin position="186"/>
        <end position="209"/>
    </location>
</feature>
<dbReference type="PROSITE" id="PS50928">
    <property type="entry name" value="ABC_TM1"/>
    <property type="match status" value="1"/>
</dbReference>
<sequence length="268" mass="29443">MRASRLERFGTYAVLAVFTAYALYPVLAILFTALRPEVVGQGGVHWENFVKAWHEGNFGSYLGTSAIVSGSVVVISVVLSVLAGYAFGTMRFRGHQVLFYVMLLGIMVPAEAIVVPLYFDLRDLGLTNSYLALIAPQVAQSVAFGAFWMRTYFSSTSRSVVEAARLDGAGHWQTLWRVLLPMGRPALVTLVVMVFMWTWNEFLLALVMVTDEALRTAPLGLRFFSGRAVTSVPLLAAASVLVALPVVLVYLFLQRHFIRGMLDGAVKG</sequence>
<protein>
    <submittedName>
        <fullName evidence="9">Raffinose/stachyose/melibiose transport system permease protein</fullName>
    </submittedName>
</protein>
<dbReference type="InterPro" id="IPR000515">
    <property type="entry name" value="MetI-like"/>
</dbReference>
<comment type="similarity">
    <text evidence="7">Belongs to the binding-protein-dependent transport system permease family.</text>
</comment>
<keyword evidence="4 7" id="KW-0812">Transmembrane</keyword>
<dbReference type="Pfam" id="PF00528">
    <property type="entry name" value="BPD_transp_1"/>
    <property type="match status" value="1"/>
</dbReference>
<proteinExistence type="inferred from homology"/>
<name>A0A1H0D2V0_ALLAB</name>
<keyword evidence="6 7" id="KW-0472">Membrane</keyword>
<evidence type="ECO:0000256" key="7">
    <source>
        <dbReference type="RuleBase" id="RU363032"/>
    </source>
</evidence>
<dbReference type="Gene3D" id="1.10.3720.10">
    <property type="entry name" value="MetI-like"/>
    <property type="match status" value="1"/>
</dbReference>
<dbReference type="CDD" id="cd06261">
    <property type="entry name" value="TM_PBP2"/>
    <property type="match status" value="1"/>
</dbReference>
<feature type="transmembrane region" description="Helical" evidence="7">
    <location>
        <begin position="130"/>
        <end position="149"/>
    </location>
</feature>
<dbReference type="Proteomes" id="UP000183376">
    <property type="component" value="Chromosome I"/>
</dbReference>
<feature type="transmembrane region" description="Helical" evidence="7">
    <location>
        <begin position="229"/>
        <end position="253"/>
    </location>
</feature>
<evidence type="ECO:0000256" key="6">
    <source>
        <dbReference type="ARBA" id="ARBA00023136"/>
    </source>
</evidence>
<dbReference type="eggNOG" id="COG0395">
    <property type="taxonomic scope" value="Bacteria"/>
</dbReference>
<accession>A0A1H0D2V0</accession>
<evidence type="ECO:0000256" key="5">
    <source>
        <dbReference type="ARBA" id="ARBA00022989"/>
    </source>
</evidence>
<dbReference type="AlphaFoldDB" id="A0A1H0D2V0"/>
<evidence type="ECO:0000259" key="8">
    <source>
        <dbReference type="PROSITE" id="PS50928"/>
    </source>
</evidence>
<feature type="transmembrane region" description="Helical" evidence="7">
    <location>
        <begin position="97"/>
        <end position="118"/>
    </location>
</feature>
<evidence type="ECO:0000256" key="2">
    <source>
        <dbReference type="ARBA" id="ARBA00022448"/>
    </source>
</evidence>
<evidence type="ECO:0000256" key="1">
    <source>
        <dbReference type="ARBA" id="ARBA00004651"/>
    </source>
</evidence>